<feature type="binding site" evidence="10">
    <location>
        <position position="179"/>
    </location>
    <ligand>
        <name>[4Fe-4S] cluster</name>
        <dbReference type="ChEBI" id="CHEBI:49883"/>
        <label>3</label>
    </ligand>
</feature>
<dbReference type="InterPro" id="IPR017896">
    <property type="entry name" value="4Fe4S_Fe-S-bd"/>
</dbReference>
<organism evidence="14 15">
    <name type="scientific">Blautia liquoris</name>
    <dbReference type="NCBI Taxonomy" id="2779518"/>
    <lineage>
        <taxon>Bacteria</taxon>
        <taxon>Bacillati</taxon>
        <taxon>Bacillota</taxon>
        <taxon>Clostridia</taxon>
        <taxon>Lachnospirales</taxon>
        <taxon>Lachnospiraceae</taxon>
        <taxon>Blautia</taxon>
    </lineage>
</organism>
<dbReference type="GO" id="GO:0051539">
    <property type="term" value="F:4 iron, 4 sulfur cluster binding"/>
    <property type="evidence" value="ECO:0007669"/>
    <property type="project" value="UniProtKB-UniRule"/>
</dbReference>
<dbReference type="PROSITE" id="PS51379">
    <property type="entry name" value="4FE4S_FER_2"/>
    <property type="match status" value="4"/>
</dbReference>
<dbReference type="EC" id="7.-.-.-" evidence="10"/>
<dbReference type="GO" id="GO:0022900">
    <property type="term" value="P:electron transport chain"/>
    <property type="evidence" value="ECO:0007669"/>
    <property type="project" value="UniProtKB-UniRule"/>
</dbReference>
<feature type="domain" description="4Fe-4S ferredoxin-type" evidence="12">
    <location>
        <begin position="241"/>
        <end position="268"/>
    </location>
</feature>
<feature type="domain" description="4Fe-4S ferredoxin-type" evidence="12">
    <location>
        <begin position="208"/>
        <end position="239"/>
    </location>
</feature>
<dbReference type="GO" id="GO:0005886">
    <property type="term" value="C:plasma membrane"/>
    <property type="evidence" value="ECO:0007669"/>
    <property type="project" value="UniProtKB-SubCell"/>
</dbReference>
<keyword evidence="6 10" id="KW-0249">Electron transport</keyword>
<evidence type="ECO:0000259" key="13">
    <source>
        <dbReference type="PROSITE" id="PS51656"/>
    </source>
</evidence>
<dbReference type="EMBL" id="CP063304">
    <property type="protein sequence ID" value="QOV20778.1"/>
    <property type="molecule type" value="Genomic_DNA"/>
</dbReference>
<feature type="domain" description="4Fe-4S ferredoxin-type" evidence="12">
    <location>
        <begin position="128"/>
        <end position="163"/>
    </location>
</feature>
<sequence length="270" mass="28405">MSFSVILTSTIILGGSGILIGLLLGLADKKLSVTVDERENLVREALPGVNCGACGYPGCDGAALAVVNGEAPVTVCLVGGDMAAKKIGSIMGKAVSDTVKKRAYIHCSGTCSKTRLDNKYTGVKECTYIPYVPGNGEKVCTFGCMGYGSCKRACPFHAIRIVDGIAVVDKDACTGCGACIKVCPNHLIELIPYEKANYHVSCASNDKGRAVMEACDIGCIGCKKCERSCPAAAIHVDDFLAKIDYSLCMNCGKCKEVCPRSTITDETQVM</sequence>
<evidence type="ECO:0000256" key="7">
    <source>
        <dbReference type="ARBA" id="ARBA00023004"/>
    </source>
</evidence>
<feature type="binding site" evidence="10">
    <location>
        <position position="51"/>
    </location>
    <ligand>
        <name>[4Fe-4S] cluster</name>
        <dbReference type="ChEBI" id="CHEBI:49883"/>
        <label>1</label>
    </ligand>
</feature>
<comment type="function">
    <text evidence="10">Part of a membrane-bound complex that couples electron transfer with translocation of ions across the membrane.</text>
</comment>
<dbReference type="Proteomes" id="UP000593601">
    <property type="component" value="Chromosome"/>
</dbReference>
<dbReference type="Pfam" id="PF12838">
    <property type="entry name" value="Fer4_7"/>
    <property type="match status" value="1"/>
</dbReference>
<accession>A0A7M2RKW5</accession>
<evidence type="ECO:0000256" key="11">
    <source>
        <dbReference type="SAM" id="Phobius"/>
    </source>
</evidence>
<dbReference type="KEGG" id="bliq:INP51_07640"/>
<dbReference type="InterPro" id="IPR050395">
    <property type="entry name" value="4Fe4S_Ferredoxin_RnfB"/>
</dbReference>
<dbReference type="RefSeq" id="WP_193737092.1">
    <property type="nucleotide sequence ID" value="NZ_CP063304.1"/>
</dbReference>
<keyword evidence="1 10" id="KW-0813">Transport</keyword>
<dbReference type="Gene3D" id="1.10.15.40">
    <property type="entry name" value="Electron transport complex subunit B, putative Fe-S cluster"/>
    <property type="match status" value="1"/>
</dbReference>
<comment type="subunit">
    <text evidence="10">The complex is composed of six subunits: RnfA, RnfB, RnfC, RnfD, RnfE and RnfG.</text>
</comment>
<reference evidence="14 15" key="1">
    <citation type="submission" date="2020-10" db="EMBL/GenBank/DDBJ databases">
        <title>Blautia liquoris sp.nov., isolated from the mud in a fermentation cellar used for the production of Chinese strong-flavoured liquor.</title>
        <authorList>
            <person name="Lu L."/>
        </authorList>
    </citation>
    <scope>NUCLEOTIDE SEQUENCE [LARGE SCALE GENOMIC DNA]</scope>
    <source>
        <strain evidence="14 15">LZLJ-3</strain>
    </source>
</reference>
<comment type="subcellular location">
    <subcellularLocation>
        <location evidence="10">Cell membrane</location>
    </subcellularLocation>
</comment>
<evidence type="ECO:0000256" key="1">
    <source>
        <dbReference type="ARBA" id="ARBA00022448"/>
    </source>
</evidence>
<dbReference type="PANTHER" id="PTHR43560:SF1">
    <property type="entry name" value="ION-TRANSLOCATING OXIDOREDUCTASE COMPLEX SUBUNIT B"/>
    <property type="match status" value="1"/>
</dbReference>
<dbReference type="InterPro" id="IPR017900">
    <property type="entry name" value="4Fe4S_Fe_S_CS"/>
</dbReference>
<dbReference type="GO" id="GO:0009055">
    <property type="term" value="F:electron transfer activity"/>
    <property type="evidence" value="ECO:0007669"/>
    <property type="project" value="InterPro"/>
</dbReference>
<comment type="cofactor">
    <cofactor evidence="10">
        <name>[4Fe-4S] cluster</name>
        <dbReference type="ChEBI" id="CHEBI:49883"/>
    </cofactor>
    <text evidence="10">Binds 3 [4Fe-4S] clusters.</text>
</comment>
<evidence type="ECO:0000313" key="15">
    <source>
        <dbReference type="Proteomes" id="UP000593601"/>
    </source>
</evidence>
<evidence type="ECO:0000256" key="2">
    <source>
        <dbReference type="ARBA" id="ARBA00022485"/>
    </source>
</evidence>
<keyword evidence="2 10" id="KW-0004">4Fe-4S</keyword>
<feature type="binding site" evidence="10">
    <location>
        <position position="144"/>
    </location>
    <ligand>
        <name>[4Fe-4S] cluster</name>
        <dbReference type="ChEBI" id="CHEBI:49883"/>
        <label>2</label>
    </ligand>
</feature>
<dbReference type="InterPro" id="IPR010207">
    <property type="entry name" value="Elect_transpt_cplx_RnfB/RsxB"/>
</dbReference>
<feature type="binding site" evidence="10">
    <location>
        <position position="173"/>
    </location>
    <ligand>
        <name>[4Fe-4S] cluster</name>
        <dbReference type="ChEBI" id="CHEBI:49883"/>
        <label>3</label>
    </ligand>
</feature>
<dbReference type="SUPFAM" id="SSF54862">
    <property type="entry name" value="4Fe-4S ferredoxins"/>
    <property type="match status" value="2"/>
</dbReference>
<feature type="binding site" evidence="10">
    <location>
        <position position="154"/>
    </location>
    <ligand>
        <name>[4Fe-4S] cluster</name>
        <dbReference type="ChEBI" id="CHEBI:49883"/>
        <label>3</label>
    </ligand>
</feature>
<dbReference type="AlphaFoldDB" id="A0A7M2RKW5"/>
<feature type="domain" description="4Fe-4S" evidence="13">
    <location>
        <begin position="34"/>
        <end position="93"/>
    </location>
</feature>
<dbReference type="Gene3D" id="3.30.70.20">
    <property type="match status" value="2"/>
</dbReference>
<evidence type="ECO:0000256" key="3">
    <source>
        <dbReference type="ARBA" id="ARBA00022723"/>
    </source>
</evidence>
<feature type="binding site" evidence="10">
    <location>
        <position position="150"/>
    </location>
    <ligand>
        <name>[4Fe-4S] cluster</name>
        <dbReference type="ChEBI" id="CHEBI:49883"/>
        <label>2</label>
    </ligand>
</feature>
<feature type="binding site" evidence="10">
    <location>
        <position position="76"/>
    </location>
    <ligand>
        <name>[4Fe-4S] cluster</name>
        <dbReference type="ChEBI" id="CHEBI:49883"/>
        <label>1</label>
    </ligand>
</feature>
<feature type="transmembrane region" description="Helical" evidence="11">
    <location>
        <begin position="6"/>
        <end position="27"/>
    </location>
</feature>
<evidence type="ECO:0000259" key="12">
    <source>
        <dbReference type="PROSITE" id="PS51379"/>
    </source>
</evidence>
<dbReference type="Pfam" id="PF00037">
    <property type="entry name" value="Fer4"/>
    <property type="match status" value="1"/>
</dbReference>
<dbReference type="InterPro" id="IPR007202">
    <property type="entry name" value="4Fe-4S_dom"/>
</dbReference>
<feature type="domain" description="4Fe-4S ferredoxin-type" evidence="12">
    <location>
        <begin position="164"/>
        <end position="193"/>
    </location>
</feature>
<feature type="binding site" evidence="10">
    <location>
        <position position="54"/>
    </location>
    <ligand>
        <name>[4Fe-4S] cluster</name>
        <dbReference type="ChEBI" id="CHEBI:49883"/>
        <label>1</label>
    </ligand>
</feature>
<evidence type="ECO:0000256" key="5">
    <source>
        <dbReference type="ARBA" id="ARBA00022967"/>
    </source>
</evidence>
<dbReference type="PANTHER" id="PTHR43560">
    <property type="entry name" value="ION-TRANSLOCATING OXIDOREDUCTASE COMPLEX SUBUNIT B"/>
    <property type="match status" value="1"/>
</dbReference>
<dbReference type="CDD" id="cd10549">
    <property type="entry name" value="MtMvhB_like"/>
    <property type="match status" value="1"/>
</dbReference>
<evidence type="ECO:0000256" key="10">
    <source>
        <dbReference type="HAMAP-Rule" id="MF_00463"/>
    </source>
</evidence>
<keyword evidence="9 10" id="KW-0472">Membrane</keyword>
<keyword evidence="15" id="KW-1185">Reference proteome</keyword>
<keyword evidence="5 10" id="KW-1278">Translocase</keyword>
<name>A0A7M2RKW5_9FIRM</name>
<keyword evidence="11" id="KW-1133">Transmembrane helix</keyword>
<keyword evidence="8 10" id="KW-0411">Iron-sulfur</keyword>
<evidence type="ECO:0000256" key="6">
    <source>
        <dbReference type="ARBA" id="ARBA00022982"/>
    </source>
</evidence>
<comment type="caution">
    <text evidence="10">Lacks conserved residue(s) required for the propagation of feature annotation.</text>
</comment>
<evidence type="ECO:0000256" key="8">
    <source>
        <dbReference type="ARBA" id="ARBA00023014"/>
    </source>
</evidence>
<protein>
    <recommendedName>
        <fullName evidence="10">Ion-translocating oxidoreductase complex subunit B</fullName>
        <ecNumber evidence="10">7.-.-.-</ecNumber>
    </recommendedName>
    <alternativeName>
        <fullName evidence="10">Rnf electron transport complex subunit B</fullName>
    </alternativeName>
</protein>
<keyword evidence="7 10" id="KW-0408">Iron</keyword>
<keyword evidence="4 10" id="KW-0677">Repeat</keyword>
<dbReference type="GO" id="GO:0046872">
    <property type="term" value="F:metal ion binding"/>
    <property type="evidence" value="ECO:0007669"/>
    <property type="project" value="UniProtKB-KW"/>
</dbReference>
<dbReference type="HAMAP" id="MF_00463">
    <property type="entry name" value="RsxB_RnfB"/>
    <property type="match status" value="1"/>
</dbReference>
<keyword evidence="3 10" id="KW-0479">Metal-binding</keyword>
<dbReference type="PROSITE" id="PS51656">
    <property type="entry name" value="4FE4S"/>
    <property type="match status" value="1"/>
</dbReference>
<evidence type="ECO:0000256" key="9">
    <source>
        <dbReference type="ARBA" id="ARBA00023136"/>
    </source>
</evidence>
<comment type="similarity">
    <text evidence="10">Belongs to the 4Fe4S bacterial-type ferredoxin family. RnfB subfamily.</text>
</comment>
<feature type="binding site" evidence="10">
    <location>
        <position position="183"/>
    </location>
    <ligand>
        <name>[4Fe-4S] cluster</name>
        <dbReference type="ChEBI" id="CHEBI:49883"/>
        <label>2</label>
    </ligand>
</feature>
<evidence type="ECO:0000313" key="14">
    <source>
        <dbReference type="EMBL" id="QOV20778.1"/>
    </source>
</evidence>
<keyword evidence="11" id="KW-0812">Transmembrane</keyword>
<feature type="binding site" evidence="10">
    <location>
        <position position="140"/>
    </location>
    <ligand>
        <name>[4Fe-4S] cluster</name>
        <dbReference type="ChEBI" id="CHEBI:49883"/>
        <label>2</label>
    </ligand>
</feature>
<feature type="binding site" evidence="10">
    <location>
        <position position="59"/>
    </location>
    <ligand>
        <name>[4Fe-4S] cluster</name>
        <dbReference type="ChEBI" id="CHEBI:49883"/>
        <label>1</label>
    </ligand>
</feature>
<keyword evidence="10" id="KW-1003">Cell membrane</keyword>
<evidence type="ECO:0000256" key="4">
    <source>
        <dbReference type="ARBA" id="ARBA00022737"/>
    </source>
</evidence>
<proteinExistence type="inferred from homology"/>
<dbReference type="Pfam" id="PF04060">
    <property type="entry name" value="FeS"/>
    <property type="match status" value="1"/>
</dbReference>
<gene>
    <name evidence="10" type="primary">rnfB</name>
    <name evidence="14" type="ORF">INP51_07640</name>
</gene>
<feature type="binding site" evidence="10">
    <location>
        <position position="176"/>
    </location>
    <ligand>
        <name>[4Fe-4S] cluster</name>
        <dbReference type="ChEBI" id="CHEBI:49883"/>
        <label>3</label>
    </ligand>
</feature>
<dbReference type="PROSITE" id="PS00198">
    <property type="entry name" value="4FE4S_FER_1"/>
    <property type="match status" value="2"/>
</dbReference>
<feature type="region of interest" description="Hydrophobic" evidence="10">
    <location>
        <begin position="1"/>
        <end position="28"/>
    </location>
</feature>